<proteinExistence type="predicted"/>
<sequence length="109" mass="11739">MLLQGLVKNGDSIKMTRIRKGRFGAISPASCASIHPRPSHSLLLLVVHLRCCLQARRKATGGTPAAQTQPCFYRVKTVVRVAMAACHHGQYTGVCSVCSLHHSLALSCT</sequence>
<keyword evidence="2" id="KW-1185">Reference proteome</keyword>
<dbReference type="AlphaFoldDB" id="A0A545VCD9"/>
<comment type="caution">
    <text evidence="1">The sequence shown here is derived from an EMBL/GenBank/DDBJ whole genome shotgun (WGS) entry which is preliminary data.</text>
</comment>
<accession>A0A545VCD9</accession>
<protein>
    <submittedName>
        <fullName evidence="1">Uncharacterized protein</fullName>
    </submittedName>
</protein>
<evidence type="ECO:0000313" key="1">
    <source>
        <dbReference type="EMBL" id="TQV99402.1"/>
    </source>
</evidence>
<dbReference type="Proteomes" id="UP000315783">
    <property type="component" value="Unassembled WGS sequence"/>
</dbReference>
<dbReference type="EMBL" id="SPUK01000002">
    <property type="protein sequence ID" value="TQV99402.1"/>
    <property type="molecule type" value="Genomic_DNA"/>
</dbReference>
<organism evidence="1 2">
    <name type="scientific">Cordyceps javanica</name>
    <dbReference type="NCBI Taxonomy" id="43265"/>
    <lineage>
        <taxon>Eukaryota</taxon>
        <taxon>Fungi</taxon>
        <taxon>Dikarya</taxon>
        <taxon>Ascomycota</taxon>
        <taxon>Pezizomycotina</taxon>
        <taxon>Sordariomycetes</taxon>
        <taxon>Hypocreomycetidae</taxon>
        <taxon>Hypocreales</taxon>
        <taxon>Cordycipitaceae</taxon>
        <taxon>Cordyceps</taxon>
    </lineage>
</organism>
<gene>
    <name evidence="1" type="ORF">IF1G_01617</name>
</gene>
<reference evidence="1 2" key="1">
    <citation type="journal article" date="2019" name="Appl. Microbiol. Biotechnol.">
        <title>Genome sequence of Isaria javanica and comparative genome analysis insights into family S53 peptidase evolution in fungal entomopathogens.</title>
        <authorList>
            <person name="Lin R."/>
            <person name="Zhang X."/>
            <person name="Xin B."/>
            <person name="Zou M."/>
            <person name="Gao Y."/>
            <person name="Qin F."/>
            <person name="Hu Q."/>
            <person name="Xie B."/>
            <person name="Cheng X."/>
        </authorList>
    </citation>
    <scope>NUCLEOTIDE SEQUENCE [LARGE SCALE GENOMIC DNA]</scope>
    <source>
        <strain evidence="1 2">IJ1G</strain>
    </source>
</reference>
<name>A0A545VCD9_9HYPO</name>
<evidence type="ECO:0000313" key="2">
    <source>
        <dbReference type="Proteomes" id="UP000315783"/>
    </source>
</evidence>